<dbReference type="PANTHER" id="PTHR43742:SF6">
    <property type="entry name" value="OXIDOREDUCTASE YYAE-RELATED"/>
    <property type="match status" value="1"/>
</dbReference>
<dbReference type="InterPro" id="IPR006655">
    <property type="entry name" value="Mopterin_OxRdtase_prok_CS"/>
</dbReference>
<evidence type="ECO:0000313" key="9">
    <source>
        <dbReference type="EMBL" id="AFV10372.1"/>
    </source>
</evidence>
<dbReference type="Pfam" id="PF00384">
    <property type="entry name" value="Molybdopterin"/>
    <property type="match status" value="1"/>
</dbReference>
<dbReference type="GO" id="GO:0046872">
    <property type="term" value="F:metal ion binding"/>
    <property type="evidence" value="ECO:0007669"/>
    <property type="project" value="UniProtKB-KW"/>
</dbReference>
<evidence type="ECO:0000259" key="8">
    <source>
        <dbReference type="PROSITE" id="PS51669"/>
    </source>
</evidence>
<dbReference type="GO" id="GO:0016491">
    <property type="term" value="F:oxidoreductase activity"/>
    <property type="evidence" value="ECO:0007669"/>
    <property type="project" value="UniProtKB-KW"/>
</dbReference>
<dbReference type="SUPFAM" id="SSF50692">
    <property type="entry name" value="ADC-like"/>
    <property type="match status" value="1"/>
</dbReference>
<proteinExistence type="inferred from homology"/>
<dbReference type="SUPFAM" id="SSF53706">
    <property type="entry name" value="Formate dehydrogenase/DMSO reductase, domains 1-3"/>
    <property type="match status" value="1"/>
</dbReference>
<gene>
    <name evidence="9" type="primary">phsA1</name>
    <name evidence="9" type="ordered locus">Tph_c01240</name>
</gene>
<dbReference type="GO" id="GO:0047362">
    <property type="term" value="F:thiosulfate-dithiol sulfurtransferase activity"/>
    <property type="evidence" value="ECO:0007669"/>
    <property type="project" value="UniProtKB-EC"/>
</dbReference>
<dbReference type="Proteomes" id="UP000000467">
    <property type="component" value="Chromosome"/>
</dbReference>
<feature type="domain" description="4Fe-4S Mo/W bis-MGD-type" evidence="8">
    <location>
        <begin position="1"/>
        <end position="58"/>
    </location>
</feature>
<keyword evidence="9" id="KW-0808">Transferase</keyword>
<keyword evidence="6" id="KW-0408">Iron</keyword>
<dbReference type="Gene3D" id="2.40.40.20">
    <property type="match status" value="1"/>
</dbReference>
<comment type="cofactor">
    <cofactor evidence="1">
        <name>Mo-bis(molybdopterin guanine dinucleotide)</name>
        <dbReference type="ChEBI" id="CHEBI:60539"/>
    </cofactor>
</comment>
<evidence type="ECO:0000256" key="6">
    <source>
        <dbReference type="ARBA" id="ARBA00023004"/>
    </source>
</evidence>
<dbReference type="EC" id="2.8.1.5" evidence="9"/>
<dbReference type="Gene3D" id="2.20.25.90">
    <property type="entry name" value="ADC-like domains"/>
    <property type="match status" value="1"/>
</dbReference>
<dbReference type="InterPro" id="IPR006657">
    <property type="entry name" value="MoPterin_dinucl-bd_dom"/>
</dbReference>
<accession>K4LE72</accession>
<dbReference type="InterPro" id="IPR050612">
    <property type="entry name" value="Prok_Mopterin_Oxidored"/>
</dbReference>
<name>K4LE72_THEPS</name>
<dbReference type="GO" id="GO:0051536">
    <property type="term" value="F:iron-sulfur cluster binding"/>
    <property type="evidence" value="ECO:0007669"/>
    <property type="project" value="UniProtKB-KW"/>
</dbReference>
<keyword evidence="7" id="KW-0411">Iron-sulfur</keyword>
<organism evidence="9 10">
    <name type="scientific">Thermacetogenium phaeum (strain ATCC BAA-254 / DSM 26808 / PB)</name>
    <dbReference type="NCBI Taxonomy" id="1089553"/>
    <lineage>
        <taxon>Bacteria</taxon>
        <taxon>Bacillati</taxon>
        <taxon>Bacillota</taxon>
        <taxon>Clostridia</taxon>
        <taxon>Thermoanaerobacterales</taxon>
        <taxon>Thermoanaerobacteraceae</taxon>
        <taxon>Thermacetogenium</taxon>
    </lineage>
</organism>
<dbReference type="PANTHER" id="PTHR43742">
    <property type="entry name" value="TRIMETHYLAMINE-N-OXIDE REDUCTASE"/>
    <property type="match status" value="1"/>
</dbReference>
<comment type="similarity">
    <text evidence="2">Belongs to the prokaryotic molybdopterin-containing oxidoreductase family.</text>
</comment>
<evidence type="ECO:0000256" key="1">
    <source>
        <dbReference type="ARBA" id="ARBA00001942"/>
    </source>
</evidence>
<keyword evidence="3" id="KW-0500">Molybdenum</keyword>
<evidence type="ECO:0000313" key="10">
    <source>
        <dbReference type="Proteomes" id="UP000000467"/>
    </source>
</evidence>
<evidence type="ECO:0000256" key="2">
    <source>
        <dbReference type="ARBA" id="ARBA00010312"/>
    </source>
</evidence>
<dbReference type="AlphaFoldDB" id="K4LE72"/>
<dbReference type="PROSITE" id="PS51669">
    <property type="entry name" value="4FE4S_MOW_BIS_MGD"/>
    <property type="match status" value="1"/>
</dbReference>
<dbReference type="OrthoDB" id="9803192at2"/>
<sequence length="728" mass="81569">MGEVKKVACNLCHKSCGMLACLENGAIVEIADDPDYPFNKGAQCSKGASALEELDHPNRINYPLKRVGERGSGEFTRVSWEEALDDIAGKLERLKKEYGAEAISTIGGTNRTDDFARRRFFNLLGSPNVAHTVPACWIPNFLIEAASYGWGACDNNVAGGARCAVIWGYNPGATYVNEMEKILRARETFGTKIIVIDPRFSETAAKADLWLPIRPNSDNALALAWLNVIINEGLYDAEFVSEWTVGFGELAERVEEYTPEWAAEKTGVSAELIAEAARMYATSKPACLMWGVATDQLGRGSTAGAQARVALRAICGNLDVPGGDVMPGPHPTFITDWEMELNEKLPEEQRAKQLGSDRFKLNSWPGYRLISENLERVWGKSIPAEWFCEANPPVLFRAMATGEPYPVKAAIVLADNPLVSYANTKLVYQALKSLELLVVMEYWMTPTAVLADYVLPAASWLERPVLTTTYGVSDWLIASERAIEPLYERKTDYELWRELGLRLGQGEYWPWEREEEVFKHRLEKLGYEIESYEEFVHNYRYDFAPREYRKYLERGFATPSGKVELKNSILEKLGYDPLPHYVEPPFSPEARPELAEDYPLVLITGGSFQGGKKRNEKKALPEEPTVAINPQLAKALAAQEGDWIWIETPVGKVRQRVMITDAVAPGVIQAPRGRWFSERKADADDIARIFEFNINVCLDDDPDTCDEACGSWCTRGVLCRAEKVNKEE</sequence>
<dbReference type="InterPro" id="IPR006656">
    <property type="entry name" value="Mopterin_OxRdtase"/>
</dbReference>
<dbReference type="Pfam" id="PF01568">
    <property type="entry name" value="Molydop_binding"/>
    <property type="match status" value="1"/>
</dbReference>
<evidence type="ECO:0000256" key="3">
    <source>
        <dbReference type="ARBA" id="ARBA00022505"/>
    </source>
</evidence>
<dbReference type="SMART" id="SM00926">
    <property type="entry name" value="Molybdop_Fe4S4"/>
    <property type="match status" value="1"/>
</dbReference>
<dbReference type="InterPro" id="IPR006963">
    <property type="entry name" value="Mopterin_OxRdtase_4Fe-4S_dom"/>
</dbReference>
<dbReference type="RefSeq" id="WP_015049292.1">
    <property type="nucleotide sequence ID" value="NC_018870.1"/>
</dbReference>
<keyword evidence="10" id="KW-1185">Reference proteome</keyword>
<dbReference type="PROSITE" id="PS00490">
    <property type="entry name" value="MOLYBDOPTERIN_PROK_2"/>
    <property type="match status" value="1"/>
</dbReference>
<dbReference type="Gene3D" id="3.40.228.10">
    <property type="entry name" value="Dimethylsulfoxide Reductase, domain 2"/>
    <property type="match status" value="1"/>
</dbReference>
<keyword evidence="5" id="KW-0560">Oxidoreductase</keyword>
<dbReference type="EMBL" id="CP003732">
    <property type="protein sequence ID" value="AFV10372.1"/>
    <property type="molecule type" value="Genomic_DNA"/>
</dbReference>
<evidence type="ECO:0000256" key="5">
    <source>
        <dbReference type="ARBA" id="ARBA00023002"/>
    </source>
</evidence>
<dbReference type="Gene3D" id="3.40.50.740">
    <property type="match status" value="1"/>
</dbReference>
<dbReference type="STRING" id="1089553.Tph_c01240"/>
<keyword evidence="4" id="KW-0479">Metal-binding</keyword>
<dbReference type="Pfam" id="PF04879">
    <property type="entry name" value="Molybdop_Fe4S4"/>
    <property type="match status" value="1"/>
</dbReference>
<reference evidence="9 10" key="1">
    <citation type="journal article" date="2012" name="BMC Genomics">
        <title>Genome-guided analysis of physiological and morphological traits of the fermentative acetate oxidizer Thermacetogenium phaeum.</title>
        <authorList>
            <person name="Oehler D."/>
            <person name="Poehlein A."/>
            <person name="Leimbach A."/>
            <person name="Muller N."/>
            <person name="Daniel R."/>
            <person name="Gottschalk G."/>
            <person name="Schink B."/>
        </authorList>
    </citation>
    <scope>NUCLEOTIDE SEQUENCE [LARGE SCALE GENOMIC DNA]</scope>
    <source>
        <strain evidence="10">ATCC BAA-254 / DSM 26808 / PB</strain>
    </source>
</reference>
<dbReference type="HOGENOM" id="CLU_000422_13_3_9"/>
<dbReference type="KEGG" id="tpz:Tph_c01240"/>
<dbReference type="GO" id="GO:0043546">
    <property type="term" value="F:molybdopterin cofactor binding"/>
    <property type="evidence" value="ECO:0007669"/>
    <property type="project" value="InterPro"/>
</dbReference>
<evidence type="ECO:0000256" key="4">
    <source>
        <dbReference type="ARBA" id="ARBA00022723"/>
    </source>
</evidence>
<dbReference type="eggNOG" id="COG0243">
    <property type="taxonomic scope" value="Bacteria"/>
</dbReference>
<evidence type="ECO:0000256" key="7">
    <source>
        <dbReference type="ARBA" id="ARBA00023014"/>
    </source>
</evidence>
<dbReference type="InterPro" id="IPR009010">
    <property type="entry name" value="Asp_de-COase-like_dom_sf"/>
</dbReference>
<protein>
    <submittedName>
        <fullName evidence="9">Thiosulfate reductase PhsA</fullName>
        <ecNumber evidence="9">2.8.1.5</ecNumber>
    </submittedName>
</protein>